<dbReference type="EMBL" id="BAAAQQ010000002">
    <property type="protein sequence ID" value="GAA2116488.1"/>
    <property type="molecule type" value="Genomic_DNA"/>
</dbReference>
<evidence type="ECO:0000313" key="3">
    <source>
        <dbReference type="Proteomes" id="UP001500575"/>
    </source>
</evidence>
<accession>A0ABP5JDE7</accession>
<gene>
    <name evidence="2" type="ORF">GCM10009843_06720</name>
</gene>
<dbReference type="RefSeq" id="WP_344302202.1">
    <property type="nucleotide sequence ID" value="NZ_BAAAQQ010000002.1"/>
</dbReference>
<evidence type="ECO:0000256" key="1">
    <source>
        <dbReference type="SAM" id="MobiDB-lite"/>
    </source>
</evidence>
<protein>
    <recommendedName>
        <fullName evidence="4">DUF4439 domain-containing protein</fullName>
    </recommendedName>
</protein>
<proteinExistence type="predicted"/>
<dbReference type="PROSITE" id="PS51257">
    <property type="entry name" value="PROKAR_LIPOPROTEIN"/>
    <property type="match status" value="1"/>
</dbReference>
<organism evidence="2 3">
    <name type="scientific">Nocardioides bigeumensis</name>
    <dbReference type="NCBI Taxonomy" id="433657"/>
    <lineage>
        <taxon>Bacteria</taxon>
        <taxon>Bacillati</taxon>
        <taxon>Actinomycetota</taxon>
        <taxon>Actinomycetes</taxon>
        <taxon>Propionibacteriales</taxon>
        <taxon>Nocardioidaceae</taxon>
        <taxon>Nocardioides</taxon>
    </lineage>
</organism>
<name>A0ABP5JDE7_9ACTN</name>
<sequence length="171" mass="17387">MLASRRTATRRVVLAGGGAALLAGCDLDPRAEREPAPAPTSGVPSAVSEDADVELGDRLRLSVLGILGLVEAARSRYPRLRRPLAGLQAMHEAHLALLDQVGPGSDAVPTGVPITPDGPAAALTQVRGAEASHQRMLGRTSVRAASGAFARMLASMGAGVAAHLAALPEAP</sequence>
<evidence type="ECO:0000313" key="2">
    <source>
        <dbReference type="EMBL" id="GAA2116488.1"/>
    </source>
</evidence>
<evidence type="ECO:0008006" key="4">
    <source>
        <dbReference type="Google" id="ProtNLM"/>
    </source>
</evidence>
<keyword evidence="3" id="KW-1185">Reference proteome</keyword>
<dbReference type="Proteomes" id="UP001500575">
    <property type="component" value="Unassembled WGS sequence"/>
</dbReference>
<reference evidence="3" key="1">
    <citation type="journal article" date="2019" name="Int. J. Syst. Evol. Microbiol.">
        <title>The Global Catalogue of Microorganisms (GCM) 10K type strain sequencing project: providing services to taxonomists for standard genome sequencing and annotation.</title>
        <authorList>
            <consortium name="The Broad Institute Genomics Platform"/>
            <consortium name="The Broad Institute Genome Sequencing Center for Infectious Disease"/>
            <person name="Wu L."/>
            <person name="Ma J."/>
        </authorList>
    </citation>
    <scope>NUCLEOTIDE SEQUENCE [LARGE SCALE GENOMIC DNA]</scope>
    <source>
        <strain evidence="3">JCM 16021</strain>
    </source>
</reference>
<comment type="caution">
    <text evidence="2">The sequence shown here is derived from an EMBL/GenBank/DDBJ whole genome shotgun (WGS) entry which is preliminary data.</text>
</comment>
<feature type="region of interest" description="Disordered" evidence="1">
    <location>
        <begin position="30"/>
        <end position="49"/>
    </location>
</feature>